<evidence type="ECO:0000313" key="3">
    <source>
        <dbReference type="Proteomes" id="UP000193240"/>
    </source>
</evidence>
<dbReference type="OMA" id="QLQWSWF"/>
<dbReference type="STRING" id="105696.A0A1Y2LY80"/>
<protein>
    <submittedName>
        <fullName evidence="2">Uncharacterized protein</fullName>
    </submittedName>
</protein>
<keyword evidence="1" id="KW-1133">Transmembrane helix</keyword>
<dbReference type="PANTHER" id="PTHR35394:SF5">
    <property type="entry name" value="DUF3176 DOMAIN-CONTAINING PROTEIN"/>
    <property type="match status" value="1"/>
</dbReference>
<name>A0A1Y2LY80_EPING</name>
<gene>
    <name evidence="2" type="ORF">B5807_07044</name>
</gene>
<dbReference type="Pfam" id="PF11374">
    <property type="entry name" value="DUF3176"/>
    <property type="match status" value="1"/>
</dbReference>
<keyword evidence="1" id="KW-0472">Membrane</keyword>
<dbReference type="EMBL" id="KZ107845">
    <property type="protein sequence ID" value="OSS48622.1"/>
    <property type="molecule type" value="Genomic_DNA"/>
</dbReference>
<sequence>MVTLSALNNQPLPQWPYGLTVNTFVAAFSVLIKASSGLVLAEGISHIKWTTLRTPQPLSKFEIYDEASRGPWGALTLLWHDFGVTVSSLGACIIILTLFLEPFSQQIVSFDDCKQVHKQRKATIPRTNLYGRDLFLPFDLRNMVYQGLYASVQPQAAFACDTGNCTFSEQYSTLGVCSTCEDVTSTLNIIPHRVFTNKTDGSQRVLSWNVSWNDTKDTSQALSMISYSQYDSMTEDKRVSLVARAKPSIDIIRTVDGREHDCAAYSCSIVPCIKSYTAEVERLALKETLISEHIVPYTADSPAQEYQVADLRCFDESSRQILDDMGYDLETNKQWLPYEVTVYWNATTQKVEYSGYCDNIPSMKTTKFCDNDNNLKAEFTQLVPLECIYTMYSTAAQALTDEVFSMLFEGRLEQNFTQTQPSGPDPLLAMWYAGTGNGTLEDISGLMRNVADAVTVYMRDSGPGFRSIPVVGDVHYTTVCIHVRWPWMAYSISIVVLTLVFFAWMVARTKRDQASLRKMWSSTGAMVPPHDFKSSALPVLFHGFDDDSQHRLSKIGSTNKQAELTKSSKDIEVQLVATERGWRLSTKHK</sequence>
<dbReference type="InterPro" id="IPR021514">
    <property type="entry name" value="DUF3176"/>
</dbReference>
<evidence type="ECO:0000313" key="2">
    <source>
        <dbReference type="EMBL" id="OSS48622.1"/>
    </source>
</evidence>
<dbReference type="AlphaFoldDB" id="A0A1Y2LY80"/>
<evidence type="ECO:0000256" key="1">
    <source>
        <dbReference type="SAM" id="Phobius"/>
    </source>
</evidence>
<dbReference type="PANTHER" id="PTHR35394">
    <property type="entry name" value="DUF3176 DOMAIN-CONTAINING PROTEIN"/>
    <property type="match status" value="1"/>
</dbReference>
<accession>A0A1Y2LY80</accession>
<reference evidence="2 3" key="1">
    <citation type="journal article" date="2017" name="Genome Announc.">
        <title>Genome sequence of the saprophytic ascomycete Epicoccum nigrum ICMP 19927 strain isolated from New Zealand.</title>
        <authorList>
            <person name="Fokin M."/>
            <person name="Fleetwood D."/>
            <person name="Weir B.S."/>
            <person name="Villas-Boas S.G."/>
        </authorList>
    </citation>
    <scope>NUCLEOTIDE SEQUENCE [LARGE SCALE GENOMIC DNA]</scope>
    <source>
        <strain evidence="2 3">ICMP 19927</strain>
    </source>
</reference>
<organism evidence="2 3">
    <name type="scientific">Epicoccum nigrum</name>
    <name type="common">Soil fungus</name>
    <name type="synonym">Epicoccum purpurascens</name>
    <dbReference type="NCBI Taxonomy" id="105696"/>
    <lineage>
        <taxon>Eukaryota</taxon>
        <taxon>Fungi</taxon>
        <taxon>Dikarya</taxon>
        <taxon>Ascomycota</taxon>
        <taxon>Pezizomycotina</taxon>
        <taxon>Dothideomycetes</taxon>
        <taxon>Pleosporomycetidae</taxon>
        <taxon>Pleosporales</taxon>
        <taxon>Pleosporineae</taxon>
        <taxon>Didymellaceae</taxon>
        <taxon>Epicoccum</taxon>
    </lineage>
</organism>
<keyword evidence="3" id="KW-1185">Reference proteome</keyword>
<dbReference type="Proteomes" id="UP000193240">
    <property type="component" value="Unassembled WGS sequence"/>
</dbReference>
<dbReference type="InParanoid" id="A0A1Y2LY80"/>
<keyword evidence="1" id="KW-0812">Transmembrane</keyword>
<feature type="transmembrane region" description="Helical" evidence="1">
    <location>
        <begin position="487"/>
        <end position="507"/>
    </location>
</feature>
<proteinExistence type="predicted"/>